<accession>A0ABM0IS08</accession>
<proteinExistence type="predicted"/>
<name>A0ABM0IS08_ECHTE</name>
<evidence type="ECO:0000313" key="2">
    <source>
        <dbReference type="Proteomes" id="UP000694863"/>
    </source>
</evidence>
<dbReference type="GeneID" id="101642364"/>
<evidence type="ECO:0000313" key="3">
    <source>
        <dbReference type="RefSeq" id="XP_004706442.1"/>
    </source>
</evidence>
<feature type="compositionally biased region" description="Polar residues" evidence="1">
    <location>
        <begin position="187"/>
        <end position="196"/>
    </location>
</feature>
<dbReference type="PANTHER" id="PTHR37880">
    <property type="entry name" value="COILED-COIL DOMAIN-CONTAINING PROTEIN 54"/>
    <property type="match status" value="1"/>
</dbReference>
<dbReference type="PANTHER" id="PTHR37880:SF1">
    <property type="entry name" value="COILED-COIL DOMAIN-CONTAINING PROTEIN 54"/>
    <property type="match status" value="1"/>
</dbReference>
<gene>
    <name evidence="3" type="primary">CCDC54</name>
</gene>
<feature type="region of interest" description="Disordered" evidence="1">
    <location>
        <begin position="178"/>
        <end position="208"/>
    </location>
</feature>
<dbReference type="RefSeq" id="XP_004706442.1">
    <property type="nucleotide sequence ID" value="XM_004706385.2"/>
</dbReference>
<evidence type="ECO:0000256" key="1">
    <source>
        <dbReference type="SAM" id="MobiDB-lite"/>
    </source>
</evidence>
<protein>
    <submittedName>
        <fullName evidence="3">Coiled-coil domain-containing protein 54</fullName>
    </submittedName>
</protein>
<sequence length="327" mass="36964">MYKLQAKRIKSAAGQMWTSNVSKIRLSLKNVYHKCKTRHLYSTRYPSVTSFNCSQDDISTAEDVNLSVMLQDIKTAQIELLQQVTDIVSAATIIQEKGDFYQKRVEALETRVNVDKNKQCTIINSMFSIKEDIDSLKKKVMELENQSSCSSIHCLEVLEGEQCKKIIELLRKRSESETPKKLPLSADSRTSSTSGAAPSYPGPSGNLKEKVISPQIKTLKKSNHSKVPRSCPKLKSDVYVYPDFSTWIKLTFIHGGKWRFFLSAAKLEEFIQWLLSRPTVVAEEPRLVTQGYRILAGPIASLTTACLSVFNYVYCLFRASEAEVTRL</sequence>
<keyword evidence="2" id="KW-1185">Reference proteome</keyword>
<dbReference type="InterPro" id="IPR037758">
    <property type="entry name" value="CCDC54"/>
</dbReference>
<organism evidence="2 3">
    <name type="scientific">Echinops telfairi</name>
    <name type="common">Lesser hedgehog tenrec</name>
    <dbReference type="NCBI Taxonomy" id="9371"/>
    <lineage>
        <taxon>Eukaryota</taxon>
        <taxon>Metazoa</taxon>
        <taxon>Chordata</taxon>
        <taxon>Craniata</taxon>
        <taxon>Vertebrata</taxon>
        <taxon>Euteleostomi</taxon>
        <taxon>Mammalia</taxon>
        <taxon>Eutheria</taxon>
        <taxon>Afrotheria</taxon>
        <taxon>Tenrecidae</taxon>
        <taxon>Tenrecinae</taxon>
        <taxon>Echinops</taxon>
    </lineage>
</organism>
<dbReference type="Proteomes" id="UP000694863">
    <property type="component" value="Unplaced"/>
</dbReference>
<reference evidence="3" key="1">
    <citation type="submission" date="2025-08" db="UniProtKB">
        <authorList>
            <consortium name="RefSeq"/>
        </authorList>
    </citation>
    <scope>IDENTIFICATION</scope>
</reference>